<gene>
    <name evidence="10" type="ORF">ACHAXA_009035</name>
</gene>
<evidence type="ECO:0000256" key="3">
    <source>
        <dbReference type="ARBA" id="ARBA00009891"/>
    </source>
</evidence>
<dbReference type="InterPro" id="IPR050158">
    <property type="entry name" value="Ubiquitin_ubiquitin-like"/>
</dbReference>
<feature type="compositionally biased region" description="Basic and acidic residues" evidence="8">
    <location>
        <begin position="372"/>
        <end position="387"/>
    </location>
</feature>
<feature type="region of interest" description="Disordered" evidence="8">
    <location>
        <begin position="372"/>
        <end position="402"/>
    </location>
</feature>
<dbReference type="InterPro" id="IPR019954">
    <property type="entry name" value="Ubiquitin_CS"/>
</dbReference>
<comment type="similarity">
    <text evidence="1">In the N-terminal section; belongs to the ubiquitin family.</text>
</comment>
<evidence type="ECO:0000256" key="7">
    <source>
        <dbReference type="ARBA" id="ARBA00023274"/>
    </source>
</evidence>
<dbReference type="CDD" id="cd01803">
    <property type="entry name" value="Ubl_ubiquitin"/>
    <property type="match status" value="1"/>
</dbReference>
<dbReference type="SMART" id="SM00213">
    <property type="entry name" value="UBQ"/>
    <property type="match status" value="1"/>
</dbReference>
<feature type="domain" description="Ubiquitin-like" evidence="9">
    <location>
        <begin position="423"/>
        <end position="500"/>
    </location>
</feature>
<keyword evidence="7" id="KW-0687">Ribonucleoprotein</keyword>
<dbReference type="GO" id="GO:0005840">
    <property type="term" value="C:ribosome"/>
    <property type="evidence" value="ECO:0007669"/>
    <property type="project" value="UniProtKB-KW"/>
</dbReference>
<proteinExistence type="inferred from homology"/>
<dbReference type="InterPro" id="IPR000626">
    <property type="entry name" value="Ubiquitin-like_dom"/>
</dbReference>
<dbReference type="InterPro" id="IPR011332">
    <property type="entry name" value="Ribosomal_zn-bd"/>
</dbReference>
<dbReference type="Proteomes" id="UP001530377">
    <property type="component" value="Unassembled WGS sequence"/>
</dbReference>
<dbReference type="SUPFAM" id="SSF54236">
    <property type="entry name" value="Ubiquitin-like"/>
    <property type="match status" value="1"/>
</dbReference>
<comment type="similarity">
    <text evidence="2">Belongs to the ubiquitin family.</text>
</comment>
<evidence type="ECO:0000256" key="2">
    <source>
        <dbReference type="ARBA" id="ARBA00008430"/>
    </source>
</evidence>
<name>A0ABD3RY23_9STRA</name>
<dbReference type="InterPro" id="IPR019956">
    <property type="entry name" value="Ubiquitin_dom"/>
</dbReference>
<comment type="caution">
    <text evidence="10">The sequence shown here is derived from an EMBL/GenBank/DDBJ whole genome shotgun (WGS) entry which is preliminary data.</text>
</comment>
<dbReference type="Pfam" id="PF00240">
    <property type="entry name" value="ubiquitin"/>
    <property type="match status" value="1"/>
</dbReference>
<feature type="region of interest" description="Disordered" evidence="8">
    <location>
        <begin position="153"/>
        <end position="175"/>
    </location>
</feature>
<evidence type="ECO:0000256" key="1">
    <source>
        <dbReference type="ARBA" id="ARBA00008373"/>
    </source>
</evidence>
<evidence type="ECO:0000256" key="4">
    <source>
        <dbReference type="ARBA" id="ARBA00022499"/>
    </source>
</evidence>
<keyword evidence="4" id="KW-1017">Isopeptide bond</keyword>
<keyword evidence="5" id="KW-0862">Zinc</keyword>
<dbReference type="PROSITE" id="PS50053">
    <property type="entry name" value="UBIQUITIN_2"/>
    <property type="match status" value="1"/>
</dbReference>
<keyword evidence="11" id="KW-1185">Reference proteome</keyword>
<dbReference type="EMBL" id="JALLPB020000118">
    <property type="protein sequence ID" value="KAL3817134.1"/>
    <property type="molecule type" value="Genomic_DNA"/>
</dbReference>
<evidence type="ECO:0000256" key="6">
    <source>
        <dbReference type="ARBA" id="ARBA00022980"/>
    </source>
</evidence>
<accession>A0ABD3RY23</accession>
<protein>
    <recommendedName>
        <fullName evidence="9">Ubiquitin-like domain-containing protein</fullName>
    </recommendedName>
</protein>
<dbReference type="Gene3D" id="3.10.20.90">
    <property type="entry name" value="Phosphatidylinositol 3-kinase Catalytic Subunit, Chain A, domain 1"/>
    <property type="match status" value="1"/>
</dbReference>
<organism evidence="10 11">
    <name type="scientific">Cyclostephanos tholiformis</name>
    <dbReference type="NCBI Taxonomy" id="382380"/>
    <lineage>
        <taxon>Eukaryota</taxon>
        <taxon>Sar</taxon>
        <taxon>Stramenopiles</taxon>
        <taxon>Ochrophyta</taxon>
        <taxon>Bacillariophyta</taxon>
        <taxon>Coscinodiscophyceae</taxon>
        <taxon>Thalassiosirophycidae</taxon>
        <taxon>Stephanodiscales</taxon>
        <taxon>Stephanodiscaceae</taxon>
        <taxon>Cyclostephanos</taxon>
    </lineage>
</organism>
<dbReference type="InterPro" id="IPR038582">
    <property type="entry name" value="Ribosomal_eS31_euk-type_sf"/>
</dbReference>
<dbReference type="PANTHER" id="PTHR10666">
    <property type="entry name" value="UBIQUITIN"/>
    <property type="match status" value="1"/>
</dbReference>
<evidence type="ECO:0000256" key="5">
    <source>
        <dbReference type="ARBA" id="ARBA00022833"/>
    </source>
</evidence>
<dbReference type="AlphaFoldDB" id="A0ABD3RY23"/>
<keyword evidence="6" id="KW-0689">Ribosomal protein</keyword>
<dbReference type="FunFam" id="3.10.20.90:FF:000009">
    <property type="entry name" value="Ubiquitin-60S ribosomal protein"/>
    <property type="match status" value="1"/>
</dbReference>
<dbReference type="PRINTS" id="PR00348">
    <property type="entry name" value="UBIQUITIN"/>
</dbReference>
<dbReference type="InterPro" id="IPR002906">
    <property type="entry name" value="Ribosomal_eS31"/>
</dbReference>
<reference evidence="10 11" key="1">
    <citation type="submission" date="2024-10" db="EMBL/GenBank/DDBJ databases">
        <title>Updated reference genomes for cyclostephanoid diatoms.</title>
        <authorList>
            <person name="Roberts W.R."/>
            <person name="Alverson A.J."/>
        </authorList>
    </citation>
    <scope>NUCLEOTIDE SEQUENCE [LARGE SCALE GENOMIC DNA]</scope>
    <source>
        <strain evidence="10 11">AJA228-03</strain>
    </source>
</reference>
<dbReference type="Gene3D" id="6.20.50.150">
    <property type="match status" value="1"/>
</dbReference>
<sequence length="577" mass="65530">MLVSRYSSPSTSYQKFLEGPTKSFFKSYFLGTKLGQALQAMSTNKAVPEGLKNQECEKGNRKKRPPIPYVPVSDEVQEAVSKGKDFSYKIKLPDKTEFSVPIWDTGTQEAFLIHVQQAKSACKRKGLFQDYDDAILAETKSMEQAKTLRKAITNAIGPKSRKDAEDPDQPSPEDLKASLKDTLLEKKKAMEAKATAAEGFFSLYANLLSEDARFRWDKIVSSQVGTAPWTDLQGNEHEKEREKSMESFQDCITFHLLDMFPSDAAEQQRFYISNVLKKPQRVPVRYFFQRVEQLNSYLSHLPCTYESPRATASTKPVQSYDEADLANLLLRMCPESWQDQYDLTQDSLPQSVRKLLVVLENVEKVVANSDAKERVKKEGTEKSTGKREKGKRKGTSSKDYRIPKKCRKYEKDGTLKKSFNGKAAVGAKYNGKAGKTITLDVEPSDTIDNVKTKIQDKEGIPPDQQRLIFAGKQLEDGRTLSDYNIQKESTLHLVLRLRGGGKKRKKKVYTKPKKAKRVHKTTPLQTLKYYRVEDGGKVVRLRKYSPVAGIGCFMAQHHDRYYCGKSGTTFLYEDMKE</sequence>
<dbReference type="PROSITE" id="PS00299">
    <property type="entry name" value="UBIQUITIN_1"/>
    <property type="match status" value="1"/>
</dbReference>
<evidence type="ECO:0000256" key="8">
    <source>
        <dbReference type="SAM" id="MobiDB-lite"/>
    </source>
</evidence>
<dbReference type="Pfam" id="PF01599">
    <property type="entry name" value="Ribosomal_S27"/>
    <property type="match status" value="1"/>
</dbReference>
<dbReference type="SMART" id="SM01402">
    <property type="entry name" value="Ribosomal_S27"/>
    <property type="match status" value="1"/>
</dbReference>
<evidence type="ECO:0000313" key="10">
    <source>
        <dbReference type="EMBL" id="KAL3817134.1"/>
    </source>
</evidence>
<evidence type="ECO:0000259" key="9">
    <source>
        <dbReference type="PROSITE" id="PS50053"/>
    </source>
</evidence>
<dbReference type="InterPro" id="IPR029071">
    <property type="entry name" value="Ubiquitin-like_domsf"/>
</dbReference>
<dbReference type="SUPFAM" id="SSF57829">
    <property type="entry name" value="Zn-binding ribosomal proteins"/>
    <property type="match status" value="1"/>
</dbReference>
<comment type="similarity">
    <text evidence="3">In the C-terminal section; belongs to the eukaryotic ribosomal protein eS31 family.</text>
</comment>
<evidence type="ECO:0000313" key="11">
    <source>
        <dbReference type="Proteomes" id="UP001530377"/>
    </source>
</evidence>
<dbReference type="GO" id="GO:1990904">
    <property type="term" value="C:ribonucleoprotein complex"/>
    <property type="evidence" value="ECO:0007669"/>
    <property type="project" value="UniProtKB-KW"/>
</dbReference>